<gene>
    <name evidence="5" type="ORF">F7D14_06855</name>
</gene>
<dbReference type="KEGG" id="mpar:F7D14_06855"/>
<dbReference type="Pfam" id="PF00210">
    <property type="entry name" value="Ferritin"/>
    <property type="match status" value="1"/>
</dbReference>
<evidence type="ECO:0000256" key="2">
    <source>
        <dbReference type="RuleBase" id="RU003875"/>
    </source>
</evidence>
<evidence type="ECO:0000313" key="6">
    <source>
        <dbReference type="Proteomes" id="UP000422569"/>
    </source>
</evidence>
<dbReference type="Proteomes" id="UP000422569">
    <property type="component" value="Chromosome"/>
</dbReference>
<dbReference type="EMBL" id="CP044331">
    <property type="protein sequence ID" value="QGM97224.1"/>
    <property type="molecule type" value="Genomic_DNA"/>
</dbReference>
<evidence type="ECO:0000313" key="5">
    <source>
        <dbReference type="EMBL" id="QGM97224.1"/>
    </source>
</evidence>
<dbReference type="CDD" id="cd01043">
    <property type="entry name" value="DPS"/>
    <property type="match status" value="1"/>
</dbReference>
<name>A0A6B8M0E6_9HYPH</name>
<sequence>MTLNVAESRDTERASLNTPSDLSPEATAAVAERINRLVADAYVLYVKTKNFHWHVSGPNFRDFHEMLDEQSEQILESIDPLAERSRKLGQPTLRSLSQILEFASLDENEKDFVSPYEMLVELMNDNIAIAKSMREAHGVCDDWEDVATASLLEQYIDETEKRTWFLFEAARAADAGGR</sequence>
<dbReference type="RefSeq" id="WP_016921046.1">
    <property type="nucleotide sequence ID" value="NZ_CP044331.1"/>
</dbReference>
<comment type="similarity">
    <text evidence="1 2">Belongs to the Dps family.</text>
</comment>
<dbReference type="PANTHER" id="PTHR42932">
    <property type="entry name" value="GENERAL STRESS PROTEIN 20U"/>
    <property type="match status" value="1"/>
</dbReference>
<dbReference type="InterPro" id="IPR008331">
    <property type="entry name" value="Ferritin_DPS_dom"/>
</dbReference>
<dbReference type="GO" id="GO:0008199">
    <property type="term" value="F:ferric iron binding"/>
    <property type="evidence" value="ECO:0007669"/>
    <property type="project" value="InterPro"/>
</dbReference>
<dbReference type="Gene3D" id="1.20.1260.10">
    <property type="match status" value="1"/>
</dbReference>
<feature type="domain" description="Ferritin/DPS" evidence="4">
    <location>
        <begin position="32"/>
        <end position="166"/>
    </location>
</feature>
<organism evidence="5 6">
    <name type="scientific">Methylocystis parvus</name>
    <dbReference type="NCBI Taxonomy" id="134"/>
    <lineage>
        <taxon>Bacteria</taxon>
        <taxon>Pseudomonadati</taxon>
        <taxon>Pseudomonadota</taxon>
        <taxon>Alphaproteobacteria</taxon>
        <taxon>Hyphomicrobiales</taxon>
        <taxon>Methylocystaceae</taxon>
        <taxon>Methylocystis</taxon>
    </lineage>
</organism>
<evidence type="ECO:0000256" key="1">
    <source>
        <dbReference type="ARBA" id="ARBA00009497"/>
    </source>
</evidence>
<dbReference type="PIRSF" id="PIRSF005900">
    <property type="entry name" value="Dps"/>
    <property type="match status" value="1"/>
</dbReference>
<dbReference type="PANTHER" id="PTHR42932:SF3">
    <property type="entry name" value="DNA PROTECTION DURING STARVATION PROTEIN"/>
    <property type="match status" value="1"/>
</dbReference>
<evidence type="ECO:0000259" key="4">
    <source>
        <dbReference type="Pfam" id="PF00210"/>
    </source>
</evidence>
<proteinExistence type="inferred from homology"/>
<dbReference type="InterPro" id="IPR002177">
    <property type="entry name" value="DPS_DNA-bd"/>
</dbReference>
<dbReference type="InterPro" id="IPR012347">
    <property type="entry name" value="Ferritin-like"/>
</dbReference>
<protein>
    <submittedName>
        <fullName evidence="5">DNA starvation/stationary phase protection protein</fullName>
    </submittedName>
</protein>
<keyword evidence="6" id="KW-1185">Reference proteome</keyword>
<reference evidence="5 6" key="1">
    <citation type="submission" date="2019-09" db="EMBL/GenBank/DDBJ databases">
        <title>Isolation and complete genome sequencing of Methylocystis species.</title>
        <authorList>
            <person name="Rumah B.L."/>
            <person name="Stead C.E."/>
            <person name="Stevens B.C."/>
            <person name="Minton N.P."/>
            <person name="Grosse-Honebrink A."/>
            <person name="Zhang Y."/>
        </authorList>
    </citation>
    <scope>NUCLEOTIDE SEQUENCE [LARGE SCALE GENOMIC DNA]</scope>
    <source>
        <strain evidence="5 6">BRCS2</strain>
    </source>
</reference>
<dbReference type="AlphaFoldDB" id="A0A6B8M0E6"/>
<dbReference type="SUPFAM" id="SSF47240">
    <property type="entry name" value="Ferritin-like"/>
    <property type="match status" value="1"/>
</dbReference>
<feature type="region of interest" description="Disordered" evidence="3">
    <location>
        <begin position="1"/>
        <end position="24"/>
    </location>
</feature>
<accession>A0A6B8M0E6</accession>
<evidence type="ECO:0000256" key="3">
    <source>
        <dbReference type="SAM" id="MobiDB-lite"/>
    </source>
</evidence>
<dbReference type="InterPro" id="IPR009078">
    <property type="entry name" value="Ferritin-like_SF"/>
</dbReference>
<dbReference type="PRINTS" id="PR01346">
    <property type="entry name" value="HELNAPAPROT"/>
</dbReference>